<evidence type="ECO:0000313" key="1">
    <source>
        <dbReference type="EMBL" id="TVU61563.1"/>
    </source>
</evidence>
<dbReference type="EMBL" id="VNFK01000010">
    <property type="protein sequence ID" value="TVU61563.1"/>
    <property type="molecule type" value="Genomic_DNA"/>
</dbReference>
<dbReference type="Proteomes" id="UP000316500">
    <property type="component" value="Unassembled WGS sequence"/>
</dbReference>
<organism evidence="1 2">
    <name type="scientific">Paenarthrobacter nitroguajacolicus</name>
    <name type="common">Arthrobacter nitroguajacolicus</name>
    <dbReference type="NCBI Taxonomy" id="211146"/>
    <lineage>
        <taxon>Bacteria</taxon>
        <taxon>Bacillati</taxon>
        <taxon>Actinomycetota</taxon>
        <taxon>Actinomycetes</taxon>
        <taxon>Micrococcales</taxon>
        <taxon>Micrococcaceae</taxon>
        <taxon>Paenarthrobacter</taxon>
    </lineage>
</organism>
<gene>
    <name evidence="1" type="ORF">FQP90_13565</name>
</gene>
<reference evidence="1 2" key="1">
    <citation type="submission" date="2019-07" db="EMBL/GenBank/DDBJ databases">
        <title>Diversity of Bacteria from Kongsfjorden, Arctic.</title>
        <authorList>
            <person name="Yu Y."/>
        </authorList>
    </citation>
    <scope>NUCLEOTIDE SEQUENCE [LARGE SCALE GENOMIC DNA]</scope>
    <source>
        <strain evidence="1 2">SM1928</strain>
    </source>
</reference>
<dbReference type="SUPFAM" id="SSF88713">
    <property type="entry name" value="Glycoside hydrolase/deacetylase"/>
    <property type="match status" value="1"/>
</dbReference>
<accession>A0A558GXE7</accession>
<dbReference type="OrthoDB" id="4791147at2"/>
<proteinExistence type="predicted"/>
<comment type="caution">
    <text evidence="1">The sequence shown here is derived from an EMBL/GenBank/DDBJ whole genome shotgun (WGS) entry which is preliminary data.</text>
</comment>
<dbReference type="CDD" id="cd19958">
    <property type="entry name" value="pyocin_knob"/>
    <property type="match status" value="2"/>
</dbReference>
<dbReference type="InterPro" id="IPR011330">
    <property type="entry name" value="Glyco_hydro/deAcase_b/a-brl"/>
</dbReference>
<dbReference type="Gene3D" id="3.20.20.370">
    <property type="entry name" value="Glycoside hydrolase/deacetylase"/>
    <property type="match status" value="1"/>
</dbReference>
<name>A0A558GXE7_PAENT</name>
<dbReference type="GO" id="GO:0005975">
    <property type="term" value="P:carbohydrate metabolic process"/>
    <property type="evidence" value="ECO:0007669"/>
    <property type="project" value="InterPro"/>
</dbReference>
<protein>
    <submittedName>
        <fullName evidence="1">Polysaccharide deacetylase family protein</fullName>
    </submittedName>
</protein>
<dbReference type="AlphaFoldDB" id="A0A558GXE7"/>
<sequence>MEERLMAFAWEFLANLKGLKGDLGTWLQGVLPDESNLNSINGTNHVGLWYVPVTGVATMTNLPPYAGAANATLVVERGPASYGFTTQTYTVMGAIPAKWWRQMLTGSTWSAWKRLDNASTLLADGTDFDTLSGYDKTGTYYISSGTSAATMINKPAGSANGASLLVVRGGHAPGFGFTEQVFTVLSTPQRWWRTLISAGVWSEWDRIDGTAAFVLNSGHYGTPNAALIEDFKARHPVTSTNGKGAVVFRFDHGLTYLKSTILPMLNSGGRNWKCLIAMNSRNWAKTENSGMSQAEATALIDAGHEFANHSADGNPDGTTHKEMDSKAAIWDQIVVGKQELETQLGRPIERFIIPGTVNGMGGFTTGPSMDVYSSTYAGSVIMAFHAVFSGAFPNTRFRKLDGRLKQGQAYYNIESETVASIKAQIDIAVSTKTALEIMLHPRNIDQPGFLSLAGLTEVFAYIDTTVAANQLVVLGNSQALVATTEPVGTSLIR</sequence>
<evidence type="ECO:0000313" key="2">
    <source>
        <dbReference type="Proteomes" id="UP000316500"/>
    </source>
</evidence>